<dbReference type="Pfam" id="PF20901">
    <property type="entry name" value="Sf6_terminase"/>
    <property type="match status" value="1"/>
</dbReference>
<evidence type="ECO:0000313" key="3">
    <source>
        <dbReference type="Proteomes" id="UP000555103"/>
    </source>
</evidence>
<dbReference type="Proteomes" id="UP000555103">
    <property type="component" value="Unassembled WGS sequence"/>
</dbReference>
<proteinExistence type="predicted"/>
<feature type="compositionally biased region" description="Basic and acidic residues" evidence="1">
    <location>
        <begin position="150"/>
        <end position="169"/>
    </location>
</feature>
<gene>
    <name evidence="2" type="ORF">GGR21_003330</name>
</gene>
<protein>
    <submittedName>
        <fullName evidence="2">Transposase-like protein</fullName>
    </submittedName>
</protein>
<comment type="caution">
    <text evidence="2">The sequence shown here is derived from an EMBL/GenBank/DDBJ whole genome shotgun (WGS) entry which is preliminary data.</text>
</comment>
<accession>A0A840CZK0</accession>
<evidence type="ECO:0000313" key="2">
    <source>
        <dbReference type="EMBL" id="MBB4037413.1"/>
    </source>
</evidence>
<dbReference type="EMBL" id="JACIEP010000013">
    <property type="protein sequence ID" value="MBB4037413.1"/>
    <property type="molecule type" value="Genomic_DNA"/>
</dbReference>
<sequence>MSKYNETLAKRITTLIADELCSVSDICKATGISRNTFYKWKRENPSFSEEIEDAMEYRGEVLLSMAYSSIKERLERHTVTEEKDTYIPDEMDSGNLKFKSRIIRKKESLPDLRTIKMVLDRADHKLKMKNEKLKMKNDGQEENRKIVEAKTEAPEIPEKSMNDTDREQAVADNKIPADTKNTSVKNIKNSIKILSDKGYCKSHRKRKYSIKETT</sequence>
<dbReference type="InterPro" id="IPR048683">
    <property type="entry name" value="Sf6_terminase"/>
</dbReference>
<feature type="region of interest" description="Disordered" evidence="1">
    <location>
        <begin position="150"/>
        <end position="181"/>
    </location>
</feature>
<dbReference type="RefSeq" id="WP_183308251.1">
    <property type="nucleotide sequence ID" value="NZ_JACIEP010000013.1"/>
</dbReference>
<dbReference type="AlphaFoldDB" id="A0A840CZK0"/>
<name>A0A840CZK0_9BACT</name>
<dbReference type="Gene3D" id="1.10.10.60">
    <property type="entry name" value="Homeodomain-like"/>
    <property type="match status" value="1"/>
</dbReference>
<evidence type="ECO:0000256" key="1">
    <source>
        <dbReference type="SAM" id="MobiDB-lite"/>
    </source>
</evidence>
<keyword evidence="3" id="KW-1185">Reference proteome</keyword>
<reference evidence="2 3" key="1">
    <citation type="submission" date="2020-08" db="EMBL/GenBank/DDBJ databases">
        <title>Genomic Encyclopedia of Type Strains, Phase IV (KMG-IV): sequencing the most valuable type-strain genomes for metagenomic binning, comparative biology and taxonomic classification.</title>
        <authorList>
            <person name="Goeker M."/>
        </authorList>
    </citation>
    <scope>NUCLEOTIDE SEQUENCE [LARGE SCALE GENOMIC DNA]</scope>
    <source>
        <strain evidence="2 3">DSM 104969</strain>
    </source>
</reference>
<organism evidence="2 3">
    <name type="scientific">Dysgonomonas hofstadii</name>
    <dbReference type="NCBI Taxonomy" id="637886"/>
    <lineage>
        <taxon>Bacteria</taxon>
        <taxon>Pseudomonadati</taxon>
        <taxon>Bacteroidota</taxon>
        <taxon>Bacteroidia</taxon>
        <taxon>Bacteroidales</taxon>
        <taxon>Dysgonomonadaceae</taxon>
        <taxon>Dysgonomonas</taxon>
    </lineage>
</organism>